<keyword evidence="6" id="KW-0274">FAD</keyword>
<evidence type="ECO:0000256" key="7">
    <source>
        <dbReference type="ARBA" id="ARBA00022857"/>
    </source>
</evidence>
<evidence type="ECO:0000256" key="10">
    <source>
        <dbReference type="ARBA" id="ARBA00053031"/>
    </source>
</evidence>
<dbReference type="PANTHER" id="PTHR15192">
    <property type="entry name" value="PROTEIN CBG05349"/>
    <property type="match status" value="1"/>
</dbReference>
<keyword evidence="5" id="KW-0221">Differentiation</keyword>
<dbReference type="FunFam" id="3.50.50.60:FF:000152">
    <property type="entry name" value="Oxidative stress-induced growth inhibitor 1"/>
    <property type="match status" value="1"/>
</dbReference>
<dbReference type="Proteomes" id="UP000288216">
    <property type="component" value="Unassembled WGS sequence"/>
</dbReference>
<dbReference type="GO" id="GO:0004497">
    <property type="term" value="F:monooxygenase activity"/>
    <property type="evidence" value="ECO:0007669"/>
    <property type="project" value="UniProtKB-KW"/>
</dbReference>
<sequence length="497" mass="55505">MEKTASSSLQKINPIPVIVIGNGPSAICLSYFLSGYRPYFKESSLHPNPILQRKLEENRGISIVEQNLEFLSEGLEGRSHNPIAILFDSLLRPDADFGEARDSMLIWRREPDHYIPHLVLGKGPLGGAWHSIEGSMFTLSLGDWMELPDLSFRDWMRVKRRCLRNDRAMTADIAQYYQHYTKAKGLQENFVCGSVVTSVRRISPGSGEEKQEHVTTDNMAGTQASPQAPSTNLFVVNGYSKTRDGSEKTFSIYAEKVVLATGTYDSPAWLGVNGEDLPFVYHTTSELEKNLKEQEMQMNLDPILIVGGGLTAADAVICAHHSNVSVIHVFRRGVNDPGLIFNQLPKVMYPEYHKVHQMMTQQSCTTRGPYDGYFSLPKHRVLCFTPDRKCIIQDLTSGEKRAFNISMALILIGSNPNLTFLPNQGMSLAANTELPVNSKRNPIDVDCYTYECTQERGLYALGPLVGDHFVRFLQGGALAVASALFQERCNTQSPIHR</sequence>
<evidence type="ECO:0000256" key="8">
    <source>
        <dbReference type="ARBA" id="ARBA00023002"/>
    </source>
</evidence>
<dbReference type="EMBL" id="BFAA01003380">
    <property type="protein sequence ID" value="GCB70858.1"/>
    <property type="molecule type" value="Genomic_DNA"/>
</dbReference>
<dbReference type="InterPro" id="IPR029731">
    <property type="entry name" value="OSGIN1/2"/>
</dbReference>
<dbReference type="GO" id="GO:0030496">
    <property type="term" value="C:midbody"/>
    <property type="evidence" value="ECO:0007669"/>
    <property type="project" value="UniProtKB-SubCell"/>
</dbReference>
<keyword evidence="2" id="KW-0597">Phosphoprotein</keyword>
<feature type="domain" description="FAD/NAD(P)-binding" evidence="15">
    <location>
        <begin position="241"/>
        <end position="462"/>
    </location>
</feature>
<evidence type="ECO:0000256" key="12">
    <source>
        <dbReference type="ARBA" id="ARBA00070803"/>
    </source>
</evidence>
<comment type="subcellular location">
    <subcellularLocation>
        <location evidence="1">Midbody</location>
    </subcellularLocation>
</comment>
<dbReference type="Pfam" id="PF07992">
    <property type="entry name" value="Pyr_redox_2"/>
    <property type="match status" value="1"/>
</dbReference>
<dbReference type="GO" id="GO:0008083">
    <property type="term" value="F:growth factor activity"/>
    <property type="evidence" value="ECO:0007669"/>
    <property type="project" value="TreeGrafter"/>
</dbReference>
<evidence type="ECO:0000313" key="16">
    <source>
        <dbReference type="EMBL" id="GCB70858.1"/>
    </source>
</evidence>
<dbReference type="GO" id="GO:0030154">
    <property type="term" value="P:cell differentiation"/>
    <property type="evidence" value="ECO:0007669"/>
    <property type="project" value="UniProtKB-KW"/>
</dbReference>
<evidence type="ECO:0000256" key="2">
    <source>
        <dbReference type="ARBA" id="ARBA00022553"/>
    </source>
</evidence>
<evidence type="ECO:0000256" key="14">
    <source>
        <dbReference type="SAM" id="MobiDB-lite"/>
    </source>
</evidence>
<evidence type="ECO:0000313" key="17">
    <source>
        <dbReference type="Proteomes" id="UP000288216"/>
    </source>
</evidence>
<dbReference type="OrthoDB" id="412005at2759"/>
<keyword evidence="3" id="KW-0341">Growth regulation</keyword>
<dbReference type="PANTHER" id="PTHR15192:SF15">
    <property type="entry name" value="OXIDATIVE STRESS-INDUCED GROWTH INHIBITOR 1"/>
    <property type="match status" value="1"/>
</dbReference>
<feature type="region of interest" description="Disordered" evidence="14">
    <location>
        <begin position="203"/>
        <end position="228"/>
    </location>
</feature>
<keyword evidence="17" id="KW-1185">Reference proteome</keyword>
<dbReference type="STRING" id="75743.A0A401PCM6"/>
<comment type="caution">
    <text evidence="16">The sequence shown here is derived from an EMBL/GenBank/DDBJ whole genome shotgun (WGS) entry which is preliminary data.</text>
</comment>
<evidence type="ECO:0000259" key="15">
    <source>
        <dbReference type="Pfam" id="PF07992"/>
    </source>
</evidence>
<evidence type="ECO:0000256" key="5">
    <source>
        <dbReference type="ARBA" id="ARBA00022782"/>
    </source>
</evidence>
<comment type="cofactor">
    <cofactor evidence="10">
        <name>NADPH</name>
        <dbReference type="ChEBI" id="CHEBI:57783"/>
    </cofactor>
</comment>
<comment type="similarity">
    <text evidence="11">Belongs to the OKL38 family.</text>
</comment>
<evidence type="ECO:0000256" key="11">
    <source>
        <dbReference type="ARBA" id="ARBA00061663"/>
    </source>
</evidence>
<evidence type="ECO:0000256" key="4">
    <source>
        <dbReference type="ARBA" id="ARBA00022630"/>
    </source>
</evidence>
<dbReference type="InterPro" id="IPR023753">
    <property type="entry name" value="FAD/NAD-binding_dom"/>
</dbReference>
<keyword evidence="7" id="KW-0521">NADP</keyword>
<evidence type="ECO:0000256" key="13">
    <source>
        <dbReference type="ARBA" id="ARBA00093330"/>
    </source>
</evidence>
<comment type="function">
    <text evidence="13">Monooxygenase catalytic activity. Involved in regulation of cytokinesis; promotes RHOA activity, probably acting locally at the midbody in late cytokinesis. Monooxygenase activity is involved in stabilizing transient structures between daughter cells, termed intercellular bridges, before abscission. Regulates differentiation and proliferation through the regulation of cell death.</text>
</comment>
<dbReference type="Gene3D" id="3.50.50.60">
    <property type="entry name" value="FAD/NAD(P)-binding domain"/>
    <property type="match status" value="1"/>
</dbReference>
<evidence type="ECO:0000256" key="9">
    <source>
        <dbReference type="ARBA" id="ARBA00023033"/>
    </source>
</evidence>
<dbReference type="InterPro" id="IPR036188">
    <property type="entry name" value="FAD/NAD-bd_sf"/>
</dbReference>
<proteinExistence type="inferred from homology"/>
<name>A0A401PCM6_SCYTO</name>
<dbReference type="AlphaFoldDB" id="A0A401PCM6"/>
<evidence type="ECO:0000256" key="6">
    <source>
        <dbReference type="ARBA" id="ARBA00022827"/>
    </source>
</evidence>
<keyword evidence="4" id="KW-0285">Flavoprotein</keyword>
<reference evidence="16 17" key="1">
    <citation type="journal article" date="2018" name="Nat. Ecol. Evol.">
        <title>Shark genomes provide insights into elasmobranch evolution and the origin of vertebrates.</title>
        <authorList>
            <person name="Hara Y"/>
            <person name="Yamaguchi K"/>
            <person name="Onimaru K"/>
            <person name="Kadota M"/>
            <person name="Koyanagi M"/>
            <person name="Keeley SD"/>
            <person name="Tatsumi K"/>
            <person name="Tanaka K"/>
            <person name="Motone F"/>
            <person name="Kageyama Y"/>
            <person name="Nozu R"/>
            <person name="Adachi N"/>
            <person name="Nishimura O"/>
            <person name="Nakagawa R"/>
            <person name="Tanegashima C"/>
            <person name="Kiyatake I"/>
            <person name="Matsumoto R"/>
            <person name="Murakumo K"/>
            <person name="Nishida K"/>
            <person name="Terakita A"/>
            <person name="Kuratani S"/>
            <person name="Sato K"/>
            <person name="Hyodo S Kuraku.S."/>
        </authorList>
    </citation>
    <scope>NUCLEOTIDE SEQUENCE [LARGE SCALE GENOMIC DNA]</scope>
</reference>
<organism evidence="16 17">
    <name type="scientific">Scyliorhinus torazame</name>
    <name type="common">Cloudy catshark</name>
    <name type="synonym">Catulus torazame</name>
    <dbReference type="NCBI Taxonomy" id="75743"/>
    <lineage>
        <taxon>Eukaryota</taxon>
        <taxon>Metazoa</taxon>
        <taxon>Chordata</taxon>
        <taxon>Craniata</taxon>
        <taxon>Vertebrata</taxon>
        <taxon>Chondrichthyes</taxon>
        <taxon>Elasmobranchii</taxon>
        <taxon>Galeomorphii</taxon>
        <taxon>Galeoidea</taxon>
        <taxon>Carcharhiniformes</taxon>
        <taxon>Scyliorhinidae</taxon>
        <taxon>Scyliorhinus</taxon>
    </lineage>
</organism>
<gene>
    <name evidence="16" type="ORF">scyTo_0008693</name>
</gene>
<evidence type="ECO:0000256" key="1">
    <source>
        <dbReference type="ARBA" id="ARBA00004214"/>
    </source>
</evidence>
<keyword evidence="8" id="KW-0560">Oxidoreductase</keyword>
<dbReference type="GO" id="GO:0030308">
    <property type="term" value="P:negative regulation of cell growth"/>
    <property type="evidence" value="ECO:0007669"/>
    <property type="project" value="TreeGrafter"/>
</dbReference>
<feature type="compositionally biased region" description="Polar residues" evidence="14">
    <location>
        <begin position="216"/>
        <end position="228"/>
    </location>
</feature>
<dbReference type="SUPFAM" id="SSF51905">
    <property type="entry name" value="FAD/NAD(P)-binding domain"/>
    <property type="match status" value="1"/>
</dbReference>
<protein>
    <recommendedName>
        <fullName evidence="12">Oxidative stress-induced growth inhibitor 1</fullName>
    </recommendedName>
</protein>
<keyword evidence="9" id="KW-0503">Monooxygenase</keyword>
<accession>A0A401PCM6</accession>
<dbReference type="OMA" id="ASWDIQT"/>
<evidence type="ECO:0000256" key="3">
    <source>
        <dbReference type="ARBA" id="ARBA00022604"/>
    </source>
</evidence>